<name>A0AB73T2S5_9FIRM</name>
<sequence>MLYPNNQTASLQKELFQTPTSEYRGTPFWAWNGKLDPEKLISQIHIFKEMGLGGFHMHVRTGMDSPYLNEEFMSYIRLCIEKAREEQMLAWLYDEDRWPSGTAGGRVTAGKPENARKSLLFTTEPYPQPPIFRSGQPEPGRGQENIRQENGILLAVYDIVLNEDGTLKQADRIKGETPLSEGAIRWYAYMEHTSEDPWFNNSSYSDTLNPDAVSEFINLTHEAYYRNAGEFFGNTVPAIFTDEPQFTPKQPLGFSLEKKDVFFPWTAEFARLYQQSYGEDILDSLPELLWELPGGQLSHVRWRFQNLLTDLFVENYCMQIGGWCRNHGISLTGHVMGEGSLYDQTQAVGDAMRCYRAFGIPGIDMLCDFHEYTTVKQAQSIVRQTGGEGLLSELYGVTGWDYDFRGYKLQGDWQAALGVTVRVPHLAWMTMKGEAKRDYPASIGYQSPWWKEYRMVEDHFARLNTALTRGKAVVRVAVIHPIESYWLYWGPNDKTALKRAELDRQFSHLAETLLFGCIDFDYLCEAELPALCKKGGYPLQVGHMAYHTILVPPVCTLRSTTLVLLQEFVNEGGRLVFLGDCPAYVNAMPSQAVNELYSSAIHTGLLDSSILSAVENERFIDIRREDGVMENNLLHQLRREKNGDLWLFICNGRNPESPDVDPSPPSAFCPEGLLSCGLI</sequence>
<dbReference type="RefSeq" id="WP_109626689.1">
    <property type="nucleotide sequence ID" value="NZ_JANKBI010000007.1"/>
</dbReference>
<dbReference type="CDD" id="cd03143">
    <property type="entry name" value="A4_beta-galactosidase_middle_domain"/>
    <property type="match status" value="1"/>
</dbReference>
<dbReference type="AlphaFoldDB" id="A0AB73T2S5"/>
<protein>
    <recommendedName>
        <fullName evidence="3">Glycoside hydrolase</fullName>
    </recommendedName>
</protein>
<dbReference type="PANTHER" id="PTHR36848">
    <property type="entry name" value="DNA-BINDING PROTEIN (PUTATIVE SECRETED PROTEIN)-RELATED"/>
    <property type="match status" value="1"/>
</dbReference>
<comment type="caution">
    <text evidence="1">The sequence shown here is derived from an EMBL/GenBank/DDBJ whole genome shotgun (WGS) entry which is preliminary data.</text>
</comment>
<organism evidence="1 2">
    <name type="scientific">Murimonas intestini</name>
    <dbReference type="NCBI Taxonomy" id="1337051"/>
    <lineage>
        <taxon>Bacteria</taxon>
        <taxon>Bacillati</taxon>
        <taxon>Bacillota</taxon>
        <taxon>Clostridia</taxon>
        <taxon>Lachnospirales</taxon>
        <taxon>Lachnospiraceae</taxon>
        <taxon>Murimonas</taxon>
    </lineage>
</organism>
<evidence type="ECO:0000313" key="2">
    <source>
        <dbReference type="Proteomes" id="UP000245412"/>
    </source>
</evidence>
<dbReference type="Proteomes" id="UP000245412">
    <property type="component" value="Unassembled WGS sequence"/>
</dbReference>
<accession>A0AB73T2S5</accession>
<gene>
    <name evidence="1" type="ORF">C7383_1073</name>
</gene>
<reference evidence="1 2" key="1">
    <citation type="submission" date="2018-05" db="EMBL/GenBank/DDBJ databases">
        <authorList>
            <person name="Goeker M."/>
            <person name="Huntemann M."/>
            <person name="Clum A."/>
            <person name="Pillay M."/>
            <person name="Palaniappan K."/>
            <person name="Varghese N."/>
            <person name="Mikhailova N."/>
            <person name="Stamatis D."/>
            <person name="Reddy T."/>
            <person name="Daum C."/>
            <person name="Shapiro N."/>
            <person name="Ivanova N."/>
            <person name="Kyrpides N."/>
            <person name="Woyke T."/>
        </authorList>
    </citation>
    <scope>NUCLEOTIDE SEQUENCE [LARGE SCALE GENOMIC DNA]</scope>
    <source>
        <strain evidence="1 2">DSM 26524</strain>
    </source>
</reference>
<dbReference type="EMBL" id="QGGY01000007">
    <property type="protein sequence ID" value="PWJ74998.1"/>
    <property type="molecule type" value="Genomic_DNA"/>
</dbReference>
<dbReference type="InterPro" id="IPR053161">
    <property type="entry name" value="Ulvan_degrading_GH"/>
</dbReference>
<dbReference type="PANTHER" id="PTHR36848:SF2">
    <property type="entry name" value="SECRETED PROTEIN"/>
    <property type="match status" value="1"/>
</dbReference>
<evidence type="ECO:0008006" key="3">
    <source>
        <dbReference type="Google" id="ProtNLM"/>
    </source>
</evidence>
<proteinExistence type="predicted"/>
<evidence type="ECO:0000313" key="1">
    <source>
        <dbReference type="EMBL" id="PWJ74998.1"/>
    </source>
</evidence>
<keyword evidence="2" id="KW-1185">Reference proteome</keyword>